<feature type="transmembrane region" description="Helical" evidence="5">
    <location>
        <begin position="242"/>
        <end position="262"/>
    </location>
</feature>
<dbReference type="RefSeq" id="WP_228234664.1">
    <property type="nucleotide sequence ID" value="NZ_ARXL01000109.1"/>
</dbReference>
<dbReference type="InterPro" id="IPR004837">
    <property type="entry name" value="NaCa_Exmemb"/>
</dbReference>
<dbReference type="AlphaFoldDB" id="A0A9Q3US08"/>
<evidence type="ECO:0000256" key="2">
    <source>
        <dbReference type="ARBA" id="ARBA00022692"/>
    </source>
</evidence>
<feature type="domain" description="Sodium/calcium exchanger membrane region" evidence="6">
    <location>
        <begin position="173"/>
        <end position="319"/>
    </location>
</feature>
<evidence type="ECO:0000256" key="4">
    <source>
        <dbReference type="ARBA" id="ARBA00023136"/>
    </source>
</evidence>
<keyword evidence="3 5" id="KW-1133">Transmembrane helix</keyword>
<reference evidence="7" key="1">
    <citation type="submission" date="2021-10" db="EMBL/GenBank/DDBJ databases">
        <title>The diversity and Nitrogen Metabolism of Culturable Nitrate-Utilizing Bacteria Within the Oxygen Minimum Zone of the Changjiang (Yangtze River)Estuary.</title>
        <authorList>
            <person name="Zhang D."/>
            <person name="Zheng J."/>
            <person name="Liu S."/>
            <person name="He W."/>
        </authorList>
    </citation>
    <scope>NUCLEOTIDE SEQUENCE</scope>
    <source>
        <strain evidence="7">FXH-223</strain>
    </source>
</reference>
<dbReference type="InterPro" id="IPR004481">
    <property type="entry name" value="K/Na/Ca-exchanger"/>
</dbReference>
<dbReference type="PANTHER" id="PTHR10846">
    <property type="entry name" value="SODIUM/POTASSIUM/CALCIUM EXCHANGER"/>
    <property type="match status" value="1"/>
</dbReference>
<evidence type="ECO:0000259" key="6">
    <source>
        <dbReference type="Pfam" id="PF01699"/>
    </source>
</evidence>
<dbReference type="GO" id="GO:0008273">
    <property type="term" value="F:calcium, potassium:sodium antiporter activity"/>
    <property type="evidence" value="ECO:0007669"/>
    <property type="project" value="TreeGrafter"/>
</dbReference>
<organism evidence="7 8">
    <name type="scientific">Alloalcanivorax marinus</name>
    <dbReference type="NCBI Taxonomy" id="1177169"/>
    <lineage>
        <taxon>Bacteria</taxon>
        <taxon>Pseudomonadati</taxon>
        <taxon>Pseudomonadota</taxon>
        <taxon>Gammaproteobacteria</taxon>
        <taxon>Oceanospirillales</taxon>
        <taxon>Alcanivoracaceae</taxon>
        <taxon>Alloalcanivorax</taxon>
    </lineage>
</organism>
<feature type="transmembrane region" description="Helical" evidence="5">
    <location>
        <begin position="37"/>
        <end position="62"/>
    </location>
</feature>
<dbReference type="InterPro" id="IPR044880">
    <property type="entry name" value="NCX_ion-bd_dom_sf"/>
</dbReference>
<feature type="transmembrane region" description="Helical" evidence="5">
    <location>
        <begin position="129"/>
        <end position="145"/>
    </location>
</feature>
<dbReference type="EMBL" id="JAJGNA010000026">
    <property type="protein sequence ID" value="MCC4309988.1"/>
    <property type="molecule type" value="Genomic_DNA"/>
</dbReference>
<dbReference type="GO" id="GO:0006874">
    <property type="term" value="P:intracellular calcium ion homeostasis"/>
    <property type="evidence" value="ECO:0007669"/>
    <property type="project" value="TreeGrafter"/>
</dbReference>
<comment type="subcellular location">
    <subcellularLocation>
        <location evidence="1">Membrane</location>
        <topology evidence="1">Multi-pass membrane protein</topology>
    </subcellularLocation>
</comment>
<dbReference type="PANTHER" id="PTHR10846:SF8">
    <property type="entry name" value="INNER MEMBRANE PROTEIN YRBG"/>
    <property type="match status" value="1"/>
</dbReference>
<evidence type="ECO:0000256" key="5">
    <source>
        <dbReference type="SAM" id="Phobius"/>
    </source>
</evidence>
<feature type="domain" description="Sodium/calcium exchanger membrane region" evidence="6">
    <location>
        <begin position="4"/>
        <end position="143"/>
    </location>
</feature>
<comment type="caution">
    <text evidence="7">The sequence shown here is derived from an EMBL/GenBank/DDBJ whole genome shotgun (WGS) entry which is preliminary data.</text>
</comment>
<feature type="transmembrane region" description="Helical" evidence="5">
    <location>
        <begin position="274"/>
        <end position="294"/>
    </location>
</feature>
<sequence>MSLAIGAVIVGLVLLIWSADRFVDGASATARHAGMPTLLIGMLVIGFGTSAPEMVVSALASLDGNPGLALGNAYGSNITNIALILGLTAVISPIAVHSSVLRRELPVLTVITLVSGYQLLDGQVDTGDAVVLLAAFFGLMGWSVYQGMRGKGDPLGGEVETELDSQPMPLGKALFWLVLGLVLLVVSSRLLVWGAVTIAESLGVSDLIIGLTVVAVGTSLPELASSLAAIRKNEHDLALGNVLGSNLFNTLAVVGIAGTISTVTTEPAVLYRDWTVMAALTVVLFLFGYGFRGAGTGRINRLEGGVLLAAYLGYTGYLISTLVTAPGAAA</sequence>
<dbReference type="NCBIfam" id="TIGR00367">
    <property type="entry name" value="calcium/sodium antiporter"/>
    <property type="match status" value="1"/>
</dbReference>
<dbReference type="Proteomes" id="UP001108027">
    <property type="component" value="Unassembled WGS sequence"/>
</dbReference>
<keyword evidence="8" id="KW-1185">Reference proteome</keyword>
<dbReference type="Gene3D" id="1.20.1420.30">
    <property type="entry name" value="NCX, central ion-binding region"/>
    <property type="match status" value="2"/>
</dbReference>
<feature type="transmembrane region" description="Helical" evidence="5">
    <location>
        <begin position="306"/>
        <end position="329"/>
    </location>
</feature>
<keyword evidence="4 5" id="KW-0472">Membrane</keyword>
<accession>A0A9Q3US08</accession>
<proteinExistence type="predicted"/>
<evidence type="ECO:0000256" key="1">
    <source>
        <dbReference type="ARBA" id="ARBA00004141"/>
    </source>
</evidence>
<dbReference type="Pfam" id="PF01699">
    <property type="entry name" value="Na_Ca_ex"/>
    <property type="match status" value="2"/>
</dbReference>
<feature type="transmembrane region" description="Helical" evidence="5">
    <location>
        <begin position="208"/>
        <end position="230"/>
    </location>
</feature>
<name>A0A9Q3US08_9GAMM</name>
<feature type="transmembrane region" description="Helical" evidence="5">
    <location>
        <begin position="173"/>
        <end position="196"/>
    </location>
</feature>
<dbReference type="GO" id="GO:0005886">
    <property type="term" value="C:plasma membrane"/>
    <property type="evidence" value="ECO:0007669"/>
    <property type="project" value="TreeGrafter"/>
</dbReference>
<keyword evidence="2 5" id="KW-0812">Transmembrane</keyword>
<feature type="transmembrane region" description="Helical" evidence="5">
    <location>
        <begin position="74"/>
        <end position="96"/>
    </location>
</feature>
<dbReference type="GO" id="GO:0005262">
    <property type="term" value="F:calcium channel activity"/>
    <property type="evidence" value="ECO:0007669"/>
    <property type="project" value="TreeGrafter"/>
</dbReference>
<protein>
    <submittedName>
        <fullName evidence="7">Calcium/sodium antiporter</fullName>
    </submittedName>
</protein>
<evidence type="ECO:0000313" key="7">
    <source>
        <dbReference type="EMBL" id="MCC4309988.1"/>
    </source>
</evidence>
<evidence type="ECO:0000313" key="8">
    <source>
        <dbReference type="Proteomes" id="UP001108027"/>
    </source>
</evidence>
<evidence type="ECO:0000256" key="3">
    <source>
        <dbReference type="ARBA" id="ARBA00022989"/>
    </source>
</evidence>
<gene>
    <name evidence="7" type="ORF">LL252_15550</name>
</gene>